<dbReference type="Proteomes" id="UP000203990">
    <property type="component" value="Segment"/>
</dbReference>
<dbReference type="RefSeq" id="YP_009187633.1">
    <property type="nucleotide sequence ID" value="NC_028659.1"/>
</dbReference>
<dbReference type="KEGG" id="vg:26522976"/>
<keyword evidence="3" id="KW-1185">Reference proteome</keyword>
<dbReference type="EMBL" id="KT934943">
    <property type="protein sequence ID" value="ALM02413.1"/>
    <property type="molecule type" value="Genomic_DNA"/>
</dbReference>
<evidence type="ECO:0000313" key="3">
    <source>
        <dbReference type="Proteomes" id="UP000203990"/>
    </source>
</evidence>
<evidence type="ECO:0000256" key="1">
    <source>
        <dbReference type="SAM" id="Phobius"/>
    </source>
</evidence>
<dbReference type="GeneID" id="26522976"/>
<protein>
    <submittedName>
        <fullName evidence="2">Uncharacterized protein</fullName>
    </submittedName>
</protein>
<reference evidence="2 3" key="1">
    <citation type="submission" date="2015-10" db="EMBL/GenBank/DDBJ databases">
        <title>Complete genome sequence of Klebsiella pneumoniae bacteriophage vB_KpnM_KB57.</title>
        <authorList>
            <person name="Volozhantsev N.V."/>
            <person name="Popova A.V."/>
            <person name="Krasilnikova V.M."/>
            <person name="Bogun A.G."/>
        </authorList>
    </citation>
    <scope>NUCLEOTIDE SEQUENCE [LARGE SCALE GENOMIC DNA]</scope>
</reference>
<keyword evidence="1" id="KW-1133">Transmembrane helix</keyword>
<proteinExistence type="predicted"/>
<feature type="transmembrane region" description="Helical" evidence="1">
    <location>
        <begin position="6"/>
        <end position="26"/>
    </location>
</feature>
<name>A0A0S1S1U3_9CAUD</name>
<evidence type="ECO:0000313" key="2">
    <source>
        <dbReference type="EMBL" id="ALM02413.1"/>
    </source>
</evidence>
<accession>A0A0S1S1U3</accession>
<gene>
    <name evidence="2" type="ORF">KB57_020</name>
</gene>
<keyword evidence="1" id="KW-0472">Membrane</keyword>
<sequence length="64" mass="7027">MKLSHFIYAVLGLMALTMLTTLGLSFTADHEQQTKEILGAGFGMFMLEFFLLLLGGVIVDTSGW</sequence>
<keyword evidence="1" id="KW-0812">Transmembrane</keyword>
<organism evidence="2 3">
    <name type="scientific">Klebsiella phage vB_KpnM_KB57</name>
    <dbReference type="NCBI Taxonomy" id="1719140"/>
    <lineage>
        <taxon>Viruses</taxon>
        <taxon>Duplodnaviria</taxon>
        <taxon>Heunggongvirae</taxon>
        <taxon>Uroviricota</taxon>
        <taxon>Caudoviricetes</taxon>
        <taxon>Vequintavirinae</taxon>
        <taxon>Mydovirus</taxon>
        <taxon>Mydovirus KB57</taxon>
    </lineage>
</organism>
<feature type="transmembrane region" description="Helical" evidence="1">
    <location>
        <begin position="38"/>
        <end position="59"/>
    </location>
</feature>